<dbReference type="InterPro" id="IPR019897">
    <property type="entry name" value="RidA_CS"/>
</dbReference>
<dbReference type="EMBL" id="AMGV01000005">
    <property type="protein sequence ID" value="KEF56756.1"/>
    <property type="molecule type" value="Genomic_DNA"/>
</dbReference>
<protein>
    <submittedName>
        <fullName evidence="2">Uncharacterized protein</fullName>
    </submittedName>
</protein>
<accession>A0A072PAA1</accession>
<dbReference type="GO" id="GO:0005739">
    <property type="term" value="C:mitochondrion"/>
    <property type="evidence" value="ECO:0007669"/>
    <property type="project" value="TreeGrafter"/>
</dbReference>
<dbReference type="AlphaFoldDB" id="A0A072PAA1"/>
<dbReference type="GO" id="GO:0019239">
    <property type="term" value="F:deaminase activity"/>
    <property type="evidence" value="ECO:0007669"/>
    <property type="project" value="TreeGrafter"/>
</dbReference>
<dbReference type="PANTHER" id="PTHR11803:SF48">
    <property type="entry name" value="2-AMINOMUCONATE DEAMINASE"/>
    <property type="match status" value="1"/>
</dbReference>
<keyword evidence="3" id="KW-1185">Reference proteome</keyword>
<reference evidence="2 3" key="1">
    <citation type="submission" date="2013-03" db="EMBL/GenBank/DDBJ databases">
        <title>The Genome Sequence of Exophiala aquamarina CBS 119918.</title>
        <authorList>
            <consortium name="The Broad Institute Genomics Platform"/>
            <person name="Cuomo C."/>
            <person name="de Hoog S."/>
            <person name="Gorbushina A."/>
            <person name="Walker B."/>
            <person name="Young S.K."/>
            <person name="Zeng Q."/>
            <person name="Gargeya S."/>
            <person name="Fitzgerald M."/>
            <person name="Haas B."/>
            <person name="Abouelleil A."/>
            <person name="Allen A.W."/>
            <person name="Alvarado L."/>
            <person name="Arachchi H.M."/>
            <person name="Berlin A.M."/>
            <person name="Chapman S.B."/>
            <person name="Gainer-Dewar J."/>
            <person name="Goldberg J."/>
            <person name="Griggs A."/>
            <person name="Gujja S."/>
            <person name="Hansen M."/>
            <person name="Howarth C."/>
            <person name="Imamovic A."/>
            <person name="Ireland A."/>
            <person name="Larimer J."/>
            <person name="McCowan C."/>
            <person name="Murphy C."/>
            <person name="Pearson M."/>
            <person name="Poon T.W."/>
            <person name="Priest M."/>
            <person name="Roberts A."/>
            <person name="Saif S."/>
            <person name="Shea T."/>
            <person name="Sisk P."/>
            <person name="Sykes S."/>
            <person name="Wortman J."/>
            <person name="Nusbaum C."/>
            <person name="Birren B."/>
        </authorList>
    </citation>
    <scope>NUCLEOTIDE SEQUENCE [LARGE SCALE GENOMIC DNA]</scope>
    <source>
        <strain evidence="2 3">CBS 119918</strain>
    </source>
</reference>
<organism evidence="2 3">
    <name type="scientific">Exophiala aquamarina CBS 119918</name>
    <dbReference type="NCBI Taxonomy" id="1182545"/>
    <lineage>
        <taxon>Eukaryota</taxon>
        <taxon>Fungi</taxon>
        <taxon>Dikarya</taxon>
        <taxon>Ascomycota</taxon>
        <taxon>Pezizomycotina</taxon>
        <taxon>Eurotiomycetes</taxon>
        <taxon>Chaetothyriomycetidae</taxon>
        <taxon>Chaetothyriales</taxon>
        <taxon>Herpotrichiellaceae</taxon>
        <taxon>Exophiala</taxon>
    </lineage>
</organism>
<evidence type="ECO:0000313" key="2">
    <source>
        <dbReference type="EMBL" id="KEF56756.1"/>
    </source>
</evidence>
<dbReference type="VEuPathDB" id="FungiDB:A1O9_06946"/>
<dbReference type="Proteomes" id="UP000027920">
    <property type="component" value="Unassembled WGS sequence"/>
</dbReference>
<dbReference type="Pfam" id="PF01042">
    <property type="entry name" value="Ribonuc_L-PSP"/>
    <property type="match status" value="1"/>
</dbReference>
<name>A0A072PAA1_9EURO</name>
<comment type="caution">
    <text evidence="2">The sequence shown here is derived from an EMBL/GenBank/DDBJ whole genome shotgun (WGS) entry which is preliminary data.</text>
</comment>
<gene>
    <name evidence="2" type="ORF">A1O9_06946</name>
</gene>
<dbReference type="STRING" id="1182545.A0A072PAA1"/>
<comment type="similarity">
    <text evidence="1">Belongs to the RutC family.</text>
</comment>
<dbReference type="PROSITE" id="PS01094">
    <property type="entry name" value="UPF0076"/>
    <property type="match status" value="1"/>
</dbReference>
<dbReference type="HOGENOM" id="CLU_100715_7_3_1"/>
<dbReference type="GeneID" id="25281860"/>
<dbReference type="InterPro" id="IPR035959">
    <property type="entry name" value="RutC-like_sf"/>
</dbReference>
<dbReference type="OrthoDB" id="309640at2759"/>
<sequence length="151" mass="16562">MAPNGKAYVAKPDAPEPLFHYPQARFAPETPHRMLYISGIACDRPDGTWPGVRENKDGTLTLDIRNQTAAALDNIDTIIKSATGGKGSIKNLIEATVYILDRESDYVGMNEEWNKVFPTRADGPARATIAVKQLPDPRMIVEIKASAVIEL</sequence>
<proteinExistence type="inferred from homology"/>
<evidence type="ECO:0000256" key="1">
    <source>
        <dbReference type="ARBA" id="ARBA00010552"/>
    </source>
</evidence>
<dbReference type="PANTHER" id="PTHR11803">
    <property type="entry name" value="2-IMINOBUTANOATE/2-IMINOPROPANOATE DEAMINASE RIDA"/>
    <property type="match status" value="1"/>
</dbReference>
<dbReference type="Gene3D" id="3.30.1330.40">
    <property type="entry name" value="RutC-like"/>
    <property type="match status" value="1"/>
</dbReference>
<dbReference type="GO" id="GO:0005829">
    <property type="term" value="C:cytosol"/>
    <property type="evidence" value="ECO:0007669"/>
    <property type="project" value="TreeGrafter"/>
</dbReference>
<dbReference type="InterPro" id="IPR006175">
    <property type="entry name" value="YjgF/YER057c/UK114"/>
</dbReference>
<dbReference type="RefSeq" id="XP_013259346.1">
    <property type="nucleotide sequence ID" value="XM_013403892.1"/>
</dbReference>
<dbReference type="SUPFAM" id="SSF55298">
    <property type="entry name" value="YjgF-like"/>
    <property type="match status" value="1"/>
</dbReference>
<evidence type="ECO:0000313" key="3">
    <source>
        <dbReference type="Proteomes" id="UP000027920"/>
    </source>
</evidence>